<evidence type="ECO:0000256" key="2">
    <source>
        <dbReference type="SAM" id="Phobius"/>
    </source>
</evidence>
<comment type="caution">
    <text evidence="5">The sequence shown here is derived from an EMBL/GenBank/DDBJ whole genome shotgun (WGS) entry which is preliminary data.</text>
</comment>
<dbReference type="AlphaFoldDB" id="A0A3N0YTK7"/>
<dbReference type="InterPro" id="IPR013151">
    <property type="entry name" value="Immunoglobulin_dom"/>
</dbReference>
<keyword evidence="1" id="KW-0393">Immunoglobulin domain</keyword>
<feature type="chain" id="PRO_5017992476" description="Ig-like domain-containing protein" evidence="3">
    <location>
        <begin position="23"/>
        <end position="201"/>
    </location>
</feature>
<feature type="transmembrane region" description="Helical" evidence="2">
    <location>
        <begin position="151"/>
        <end position="173"/>
    </location>
</feature>
<feature type="signal peptide" evidence="3">
    <location>
        <begin position="1"/>
        <end position="22"/>
    </location>
</feature>
<name>A0A3N0YTK7_ANAGA</name>
<gene>
    <name evidence="5" type="ORF">DPX16_16846</name>
</gene>
<dbReference type="InterPro" id="IPR003599">
    <property type="entry name" value="Ig_sub"/>
</dbReference>
<feature type="domain" description="Ig-like" evidence="4">
    <location>
        <begin position="29"/>
        <end position="115"/>
    </location>
</feature>
<evidence type="ECO:0000256" key="1">
    <source>
        <dbReference type="ARBA" id="ARBA00023319"/>
    </source>
</evidence>
<keyword evidence="2" id="KW-0472">Membrane</keyword>
<sequence length="201" mass="22489">MCCSLFAALLLFAMAALHCGISESIDYIEGNCNDVIKLPCKATNRTTTYRYAMWYKMKDIPIIKRKKGEYTNYTNSTSFFLGENETLELRNVQPSDSGEYKCYLAADVGSQNDYSFIRLNVSASECLDVSTVYPSTTIPAYSCPVVEELTVHWAVIGLSLFSMAKIILCIVAVGRPALPREYRGTRGTQHNRVRRGTVFDG</sequence>
<dbReference type="InterPro" id="IPR013783">
    <property type="entry name" value="Ig-like_fold"/>
</dbReference>
<dbReference type="InterPro" id="IPR007110">
    <property type="entry name" value="Ig-like_dom"/>
</dbReference>
<dbReference type="Proteomes" id="UP000281406">
    <property type="component" value="Unassembled WGS sequence"/>
</dbReference>
<dbReference type="PROSITE" id="PS50835">
    <property type="entry name" value="IG_LIKE"/>
    <property type="match status" value="1"/>
</dbReference>
<keyword evidence="6" id="KW-1185">Reference proteome</keyword>
<dbReference type="PANTHER" id="PTHR15193:SF1">
    <property type="entry name" value="CD83 ANTIGEN"/>
    <property type="match status" value="1"/>
</dbReference>
<proteinExistence type="predicted"/>
<dbReference type="SMART" id="SM00409">
    <property type="entry name" value="IG"/>
    <property type="match status" value="1"/>
</dbReference>
<keyword evidence="3" id="KW-0732">Signal</keyword>
<dbReference type="Pfam" id="PF00047">
    <property type="entry name" value="ig"/>
    <property type="match status" value="1"/>
</dbReference>
<evidence type="ECO:0000256" key="3">
    <source>
        <dbReference type="SAM" id="SignalP"/>
    </source>
</evidence>
<accession>A0A3N0YTK7</accession>
<dbReference type="SUPFAM" id="SSF48726">
    <property type="entry name" value="Immunoglobulin"/>
    <property type="match status" value="1"/>
</dbReference>
<organism evidence="5 6">
    <name type="scientific">Anabarilius grahami</name>
    <name type="common">Kanglang fish</name>
    <name type="synonym">Barilius grahami</name>
    <dbReference type="NCBI Taxonomy" id="495550"/>
    <lineage>
        <taxon>Eukaryota</taxon>
        <taxon>Metazoa</taxon>
        <taxon>Chordata</taxon>
        <taxon>Craniata</taxon>
        <taxon>Vertebrata</taxon>
        <taxon>Euteleostomi</taxon>
        <taxon>Actinopterygii</taxon>
        <taxon>Neopterygii</taxon>
        <taxon>Teleostei</taxon>
        <taxon>Ostariophysi</taxon>
        <taxon>Cypriniformes</taxon>
        <taxon>Xenocyprididae</taxon>
        <taxon>Xenocypridinae</taxon>
        <taxon>Xenocypridinae incertae sedis</taxon>
        <taxon>Anabarilius</taxon>
    </lineage>
</organism>
<dbReference type="Gene3D" id="2.60.40.10">
    <property type="entry name" value="Immunoglobulins"/>
    <property type="match status" value="1"/>
</dbReference>
<dbReference type="OrthoDB" id="9422899at2759"/>
<evidence type="ECO:0000259" key="4">
    <source>
        <dbReference type="PROSITE" id="PS50835"/>
    </source>
</evidence>
<evidence type="ECO:0000313" key="5">
    <source>
        <dbReference type="EMBL" id="ROL49231.1"/>
    </source>
</evidence>
<protein>
    <recommendedName>
        <fullName evidence="4">Ig-like domain-containing protein</fullName>
    </recommendedName>
</protein>
<evidence type="ECO:0000313" key="6">
    <source>
        <dbReference type="Proteomes" id="UP000281406"/>
    </source>
</evidence>
<keyword evidence="2" id="KW-1133">Transmembrane helix</keyword>
<dbReference type="InterPro" id="IPR036179">
    <property type="entry name" value="Ig-like_dom_sf"/>
</dbReference>
<keyword evidence="2" id="KW-0812">Transmembrane</keyword>
<dbReference type="PANTHER" id="PTHR15193">
    <property type="entry name" value="CD83 ANTIGEN"/>
    <property type="match status" value="1"/>
</dbReference>
<dbReference type="EMBL" id="RJVU01027559">
    <property type="protein sequence ID" value="ROL49231.1"/>
    <property type="molecule type" value="Genomic_DNA"/>
</dbReference>
<reference evidence="5 6" key="1">
    <citation type="submission" date="2018-10" db="EMBL/GenBank/DDBJ databases">
        <title>Genome assembly for a Yunnan-Guizhou Plateau 3E fish, Anabarilius grahami (Regan), and its evolutionary and genetic applications.</title>
        <authorList>
            <person name="Jiang W."/>
        </authorList>
    </citation>
    <scope>NUCLEOTIDE SEQUENCE [LARGE SCALE GENOMIC DNA]</scope>
    <source>
        <strain evidence="5">AG-KIZ</strain>
        <tissue evidence="5">Muscle</tissue>
    </source>
</reference>